<dbReference type="SUPFAM" id="SSF52413">
    <property type="entry name" value="UDP-glucose/GDP-mannose dehydrogenase C-terminal domain"/>
    <property type="match status" value="1"/>
</dbReference>
<dbReference type="EC" id="1.1.1.336" evidence="7"/>
<evidence type="ECO:0000256" key="4">
    <source>
        <dbReference type="ARBA" id="ARBA00023002"/>
    </source>
</evidence>
<dbReference type="SUPFAM" id="SSF51735">
    <property type="entry name" value="NAD(P)-binding Rossmann-fold domains"/>
    <property type="match status" value="2"/>
</dbReference>
<dbReference type="FunFam" id="3.40.50.720:FF:000139">
    <property type="entry name" value="UDP-N-acetyl-D-mannosamine dehydrogenase"/>
    <property type="match status" value="1"/>
</dbReference>
<dbReference type="InterPro" id="IPR032891">
    <property type="entry name" value="WecC"/>
</dbReference>
<dbReference type="UniPathway" id="UPA00566"/>
<gene>
    <name evidence="10" type="primary">rffG_2</name>
    <name evidence="7" type="synonym">wecC</name>
    <name evidence="10" type="ORF">NCTC9637_06387</name>
</gene>
<evidence type="ECO:0000256" key="3">
    <source>
        <dbReference type="ARBA" id="ARBA00008178"/>
    </source>
</evidence>
<dbReference type="NCBIfam" id="NF007582">
    <property type="entry name" value="PRK10217.1"/>
    <property type="match status" value="1"/>
</dbReference>
<evidence type="ECO:0000313" key="10">
    <source>
        <dbReference type="EMBL" id="STT51344.1"/>
    </source>
</evidence>
<feature type="binding site" description="in chain A" evidence="7">
    <location>
        <position position="33"/>
    </location>
    <ligand>
        <name>NAD(+)</name>
        <dbReference type="ChEBI" id="CHEBI:57540"/>
        <note>ligand shared between homodimeric partners</note>
    </ligand>
</feature>
<dbReference type="PANTHER" id="PTHR43491:SF1">
    <property type="entry name" value="UDP-N-ACETYL-D-MANNOSAMINE DEHYDROGENASE"/>
    <property type="match status" value="1"/>
</dbReference>
<dbReference type="InterPro" id="IPR001732">
    <property type="entry name" value="UDP-Glc/GDP-Man_DH_N"/>
</dbReference>
<keyword evidence="6 8" id="KW-0456">Lyase</keyword>
<dbReference type="FunFam" id="3.40.50.720:FF:000108">
    <property type="entry name" value="dTDP-glucose 4,6-dehydratase"/>
    <property type="match status" value="1"/>
</dbReference>
<evidence type="ECO:0000256" key="5">
    <source>
        <dbReference type="ARBA" id="ARBA00023027"/>
    </source>
</evidence>
<dbReference type="CDD" id="cd05246">
    <property type="entry name" value="dTDP_GD_SDR_e"/>
    <property type="match status" value="1"/>
</dbReference>
<dbReference type="Gene3D" id="3.40.50.720">
    <property type="entry name" value="NAD(P)-binding Rossmann-like Domain"/>
    <property type="match status" value="3"/>
</dbReference>
<dbReference type="InterPro" id="IPR005888">
    <property type="entry name" value="dTDP_Gluc_deHydtase"/>
</dbReference>
<dbReference type="HAMAP" id="MF_02029">
    <property type="entry name" value="WecC_RffD"/>
    <property type="match status" value="1"/>
</dbReference>
<dbReference type="FunFam" id="3.40.50.720:FF:000235">
    <property type="entry name" value="UDP-N-acetyl-D-mannosamine dehydrogenase"/>
    <property type="match status" value="1"/>
</dbReference>
<dbReference type="GO" id="GO:0051287">
    <property type="term" value="F:NAD binding"/>
    <property type="evidence" value="ECO:0007669"/>
    <property type="project" value="InterPro"/>
</dbReference>
<dbReference type="PIRSF" id="PIRSF500136">
    <property type="entry name" value="UDP_ManNAc_DH"/>
    <property type="match status" value="1"/>
</dbReference>
<feature type="binding site" description="in chain B" evidence="7">
    <location>
        <position position="250"/>
    </location>
    <ligand>
        <name>UDP-N-acetyl-alpha-D-mannosaminouronate</name>
        <dbReference type="ChEBI" id="CHEBI:70731"/>
        <note>ligand shared between homodimeric partners</note>
    </ligand>
</feature>
<feature type="domain" description="UDP-glucose/GDP-mannose dehydrogenase C-terminal" evidence="9">
    <location>
        <begin position="324"/>
        <end position="421"/>
    </location>
</feature>
<feature type="binding site" description="in chain A" evidence="7">
    <location>
        <position position="219"/>
    </location>
    <ligand>
        <name>UDP-N-acetyl-alpha-D-mannosaminouronate</name>
        <dbReference type="ChEBI" id="CHEBI:70731"/>
        <note>ligand shared between homodimeric partners</note>
    </ligand>
</feature>
<evidence type="ECO:0000256" key="7">
    <source>
        <dbReference type="HAMAP-Rule" id="MF_02029"/>
    </source>
</evidence>
<dbReference type="GO" id="GO:0009246">
    <property type="term" value="P:enterobacterial common antigen biosynthetic process"/>
    <property type="evidence" value="ECO:0007669"/>
    <property type="project" value="UniProtKB-UniRule"/>
</dbReference>
<comment type="subunit">
    <text evidence="7">Homodimer.</text>
</comment>
<dbReference type="InterPro" id="IPR028359">
    <property type="entry name" value="UDP_ManNAc/GlcNAc_DH"/>
</dbReference>
<feature type="active site" description="Proton donor/acceptor" evidence="7">
    <location>
        <position position="212"/>
    </location>
</feature>
<dbReference type="SMART" id="SM00984">
    <property type="entry name" value="UDPG_MGDP_dh_C"/>
    <property type="match status" value="1"/>
</dbReference>
<dbReference type="PANTHER" id="PTHR43491">
    <property type="entry name" value="UDP-N-ACETYL-D-MANNOSAMINE DEHYDROGENASE"/>
    <property type="match status" value="1"/>
</dbReference>
<feature type="binding site" description="in chain A" evidence="7">
    <location>
        <position position="160"/>
    </location>
    <ligand>
        <name>UDP-N-acetyl-alpha-D-mannosaminouronate</name>
        <dbReference type="ChEBI" id="CHEBI:70731"/>
        <note>ligand shared between homodimeric partners</note>
    </ligand>
</feature>
<comment type="similarity">
    <text evidence="3 8">Belongs to the NAD(P)-dependent epimerase/dehydratase family. dTDP-glucose dehydratase subfamily.</text>
</comment>
<feature type="binding site" description="in chain A" evidence="7">
    <location>
        <position position="216"/>
    </location>
    <ligand>
        <name>UDP-N-acetyl-alpha-D-mannosaminouronate</name>
        <dbReference type="ChEBI" id="CHEBI:70731"/>
        <note>ligand shared between homodimeric partners</note>
    </ligand>
</feature>
<feature type="binding site" description="in chain A" evidence="7">
    <location>
        <position position="330"/>
    </location>
    <ligand>
        <name>UDP-N-acetyl-alpha-D-mannosaminouronate</name>
        <dbReference type="ChEBI" id="CHEBI:70731"/>
        <note>ligand shared between homodimeric partners</note>
    </ligand>
</feature>
<dbReference type="EMBL" id="UGLB01000003">
    <property type="protein sequence ID" value="STT51344.1"/>
    <property type="molecule type" value="Genomic_DNA"/>
</dbReference>
<dbReference type="GO" id="GO:0008460">
    <property type="term" value="F:dTDP-glucose 4,6-dehydratase activity"/>
    <property type="evidence" value="ECO:0007669"/>
    <property type="project" value="UniProtKB-EC"/>
</dbReference>
<dbReference type="InterPro" id="IPR036220">
    <property type="entry name" value="UDP-Glc/GDP-Man_DH_C_sf"/>
</dbReference>
<feature type="binding site" description="in chain A" evidence="7">
    <location>
        <position position="161"/>
    </location>
    <ligand>
        <name>UDP-N-acetyl-alpha-D-mannosaminouronate</name>
        <dbReference type="ChEBI" id="CHEBI:70731"/>
        <note>ligand shared between homodimeric partners</note>
    </ligand>
</feature>
<comment type="similarity">
    <text evidence="7">Belongs to the UDP-glucose/GDP-mannose dehydrogenase family. WecC subfamily.</text>
</comment>
<dbReference type="Gene3D" id="3.90.25.10">
    <property type="entry name" value="UDP-galactose 4-epimerase, domain 1"/>
    <property type="match status" value="1"/>
</dbReference>
<feature type="binding site" description="in chain B" evidence="7">
    <location>
        <position position="338"/>
    </location>
    <ligand>
        <name>NAD(+)</name>
        <dbReference type="ChEBI" id="CHEBI:57540"/>
        <note>ligand shared between homodimeric partners</note>
    </ligand>
</feature>
<dbReference type="NCBIfam" id="TIGR03026">
    <property type="entry name" value="NDP-sugDHase"/>
    <property type="match status" value="1"/>
</dbReference>
<dbReference type="InterPro" id="IPR016040">
    <property type="entry name" value="NAD(P)-bd_dom"/>
</dbReference>
<dbReference type="Pfam" id="PF03721">
    <property type="entry name" value="UDPG_MGDP_dh_N"/>
    <property type="match status" value="1"/>
</dbReference>
<dbReference type="NCBIfam" id="NF008286">
    <property type="entry name" value="PRK11064.1"/>
    <property type="match status" value="1"/>
</dbReference>
<comment type="cofactor">
    <cofactor evidence="2 8">
        <name>NAD(+)</name>
        <dbReference type="ChEBI" id="CHEBI:57540"/>
    </cofactor>
</comment>
<dbReference type="InterPro" id="IPR014026">
    <property type="entry name" value="UDP-Glc/GDP-Man_DH_dimer"/>
</dbReference>
<proteinExistence type="inferred from homology"/>
<evidence type="ECO:0000256" key="1">
    <source>
        <dbReference type="ARBA" id="ARBA00001539"/>
    </source>
</evidence>
<dbReference type="SUPFAM" id="SSF48179">
    <property type="entry name" value="6-phosphogluconate dehydrogenase C-terminal domain-like"/>
    <property type="match status" value="1"/>
</dbReference>
<reference evidence="10 11" key="1">
    <citation type="submission" date="2018-06" db="EMBL/GenBank/DDBJ databases">
        <authorList>
            <consortium name="Pathogen Informatics"/>
            <person name="Doyle S."/>
        </authorList>
    </citation>
    <scope>NUCLEOTIDE SEQUENCE [LARGE SCALE GENOMIC DNA]</scope>
    <source>
        <strain evidence="10 11">NCTC9637</strain>
    </source>
</reference>
<feature type="binding site" description="in chain A" evidence="7">
    <location>
        <position position="126"/>
    </location>
    <ligand>
        <name>NAD(+)</name>
        <dbReference type="ChEBI" id="CHEBI:57540"/>
        <note>ligand shared between homodimeric partners</note>
    </ligand>
</feature>
<evidence type="ECO:0000313" key="11">
    <source>
        <dbReference type="Proteomes" id="UP000255099"/>
    </source>
</evidence>
<feature type="binding site" description="in chain A" evidence="7">
    <location>
        <position position="416"/>
    </location>
    <ligand>
        <name>UDP-N-acetyl-alpha-D-mannosaminouronate</name>
        <dbReference type="ChEBI" id="CHEBI:70731"/>
        <note>ligand shared between homodimeric partners</note>
    </ligand>
</feature>
<evidence type="ECO:0000259" key="9">
    <source>
        <dbReference type="SMART" id="SM00984"/>
    </source>
</evidence>
<protein>
    <recommendedName>
        <fullName evidence="7">UDP-N-acetyl-D-mannosamine dehydrogenase</fullName>
        <ecNumber evidence="7">1.1.1.336</ecNumber>
    </recommendedName>
    <alternativeName>
        <fullName evidence="7">UDP-ManNAc 6-dehydrogenase</fullName>
    </alternativeName>
</protein>
<feature type="binding site" description="in chain A" evidence="7">
    <location>
        <position position="212"/>
    </location>
    <ligand>
        <name>UDP-N-acetyl-alpha-D-mannosaminouronate</name>
        <dbReference type="ChEBI" id="CHEBI:70731"/>
        <note>ligand shared between homodimeric partners</note>
    </ligand>
</feature>
<dbReference type="Pfam" id="PF16363">
    <property type="entry name" value="GDP_Man_Dehyd"/>
    <property type="match status" value="1"/>
</dbReference>
<dbReference type="Pfam" id="PF03720">
    <property type="entry name" value="UDPG_MGDP_dh_C"/>
    <property type="match status" value="1"/>
</dbReference>
<sequence>MSFSTISVIGLGYIGLPTAAAFASRQKRVVGVDVNQHAVETINRGEIHIVEPDLASVVKTAVEQGYLSATTTPVEADAYLIAVPTPFKDRHEPDMVFVESAAKSIAPTLKKGSLVILESTSPVGSTEQMAEWLAEMRPDLSFPQQVGEAADVNIAYCPERVLPGQVMVELIKNDRVIGGMSPVCSARASELYKIFLEGECVVTNSRTAEMCKLTENSFRDVNIAFANELSLICADQGINVWELIRLANRHPRVNILQPGPGVGGHCIAVDPWFIVAQNPQQARLIRTAREVNDHKPEWVIEQVKAQVADCLNATNKRASELTIACFGLAFKPNIDDLRESPAMEIAAQIARWHSGTTQVVEPNIHALPKKLDGLCTLATLEAALASADVLVMLVDHNEFKAVSGDSVTQAFIVDTKRSVAVRTILVTGGAGFIGSAVVREIIQHTADRVVVVDKLTYAGNLMSLAPVAQDARFAFEQVDICDRAELDRIFRQHQPDTVMHLAAESHVDRSIDGPAAFIETNIVGTYTLLEAARSWWNTLATAQKSAFRFHHISTDEVYGDLHGSDDFFTETTPYAPSSPYSASKASSDHLVRAWLRTYGLPTLITNCSNNYGPYHFPEKLIPLTILNALAGKPLPVYGNGQQIRDWLYVEDHARALYLVATRGEPGETYNIGGHNERKNIEVVETICQLLEELAPDKPQGVAHYRDLIAFVADRPGHDLRYAIDASKIARELGWTPAETFTSGMRKTVAWYLANEAWWRQVQDGSYQGERLGLQS</sequence>
<feature type="active site" description="Nucleophile" evidence="7">
    <location>
        <position position="266"/>
    </location>
</feature>
<keyword evidence="4 7" id="KW-0560">Oxidoreductase</keyword>
<evidence type="ECO:0000256" key="2">
    <source>
        <dbReference type="ARBA" id="ARBA00001911"/>
    </source>
</evidence>
<dbReference type="GO" id="GO:0016628">
    <property type="term" value="F:oxidoreductase activity, acting on the CH-CH group of donors, NAD or NADP as acceptor"/>
    <property type="evidence" value="ECO:0007669"/>
    <property type="project" value="InterPro"/>
</dbReference>
<feature type="binding site" description="in chain A" evidence="7">
    <location>
        <position position="14"/>
    </location>
    <ligand>
        <name>NAD(+)</name>
        <dbReference type="ChEBI" id="CHEBI:57540"/>
        <note>ligand shared between homodimeric partners</note>
    </ligand>
</feature>
<comment type="function">
    <text evidence="7">Catalyzes the four-electron oxidation of UDP-N-acetyl-D-mannosamine (UDP-ManNAc), reducing NAD(+) and releasing UDP-N-acetylmannosaminuronic acid (UDP-ManNAcA).</text>
</comment>
<dbReference type="NCBIfam" id="TIGR01181">
    <property type="entry name" value="dTDP_gluc_dehyt"/>
    <property type="match status" value="1"/>
</dbReference>
<name>A0A377W936_KLEPN</name>
<accession>A0A377W936</accession>
<dbReference type="GO" id="GO:0009225">
    <property type="term" value="P:nucleotide-sugar metabolic process"/>
    <property type="evidence" value="ECO:0007669"/>
    <property type="project" value="InterPro"/>
</dbReference>
<evidence type="ECO:0000256" key="8">
    <source>
        <dbReference type="RuleBase" id="RU004473"/>
    </source>
</evidence>
<keyword evidence="5 7" id="KW-0520">NAD</keyword>
<organism evidence="10 11">
    <name type="scientific">Klebsiella pneumoniae</name>
    <dbReference type="NCBI Taxonomy" id="573"/>
    <lineage>
        <taxon>Bacteria</taxon>
        <taxon>Pseudomonadati</taxon>
        <taxon>Pseudomonadota</taxon>
        <taxon>Gammaproteobacteria</taxon>
        <taxon>Enterobacterales</taxon>
        <taxon>Enterobacteriaceae</taxon>
        <taxon>Klebsiella/Raoultella group</taxon>
        <taxon>Klebsiella</taxon>
        <taxon>Klebsiella pneumoniae complex</taxon>
    </lineage>
</organism>
<feature type="binding site" description="in chain B" evidence="7">
    <location>
        <position position="252"/>
    </location>
    <ligand>
        <name>UDP-N-acetyl-alpha-D-mannosaminouronate</name>
        <dbReference type="ChEBI" id="CHEBI:70731"/>
        <note>ligand shared between homodimeric partners</note>
    </ligand>
</feature>
<feature type="binding site" description="in chain A" evidence="7">
    <location>
        <position position="263"/>
    </location>
    <ligand>
        <name>UDP-N-acetyl-alpha-D-mannosaminouronate</name>
        <dbReference type="ChEBI" id="CHEBI:70731"/>
        <note>ligand shared between homodimeric partners</note>
    </ligand>
</feature>
<feature type="binding site" description="in chain A" evidence="7">
    <location>
        <position position="331"/>
    </location>
    <ligand>
        <name>UDP-N-acetyl-alpha-D-mannosaminouronate</name>
        <dbReference type="ChEBI" id="CHEBI:70731"/>
        <note>ligand shared between homodimeric partners</note>
    </ligand>
</feature>
<comment type="catalytic activity">
    <reaction evidence="7">
        <text>UDP-N-acetyl-alpha-D-mannosamine + 2 NAD(+) + H2O = UDP-N-acetyl-alpha-D-mannosaminouronate + 2 NADH + 3 H(+)</text>
        <dbReference type="Rhea" id="RHEA:25780"/>
        <dbReference type="ChEBI" id="CHEBI:15377"/>
        <dbReference type="ChEBI" id="CHEBI:15378"/>
        <dbReference type="ChEBI" id="CHEBI:57540"/>
        <dbReference type="ChEBI" id="CHEBI:57945"/>
        <dbReference type="ChEBI" id="CHEBI:68623"/>
        <dbReference type="ChEBI" id="CHEBI:70731"/>
        <dbReference type="EC" id="1.1.1.336"/>
    </reaction>
</comment>
<dbReference type="GO" id="GO:0089714">
    <property type="term" value="F:UDP-N-acetyl-D-mannosamine dehydrogenase activity"/>
    <property type="evidence" value="ECO:0007669"/>
    <property type="project" value="UniProtKB-UniRule"/>
</dbReference>
<dbReference type="PIRSF" id="PIRSF000124">
    <property type="entry name" value="UDPglc_GDPman_dh"/>
    <property type="match status" value="1"/>
</dbReference>
<dbReference type="InterPro" id="IPR014027">
    <property type="entry name" value="UDP-Glc/GDP-Man_DH_C"/>
</dbReference>
<dbReference type="InterPro" id="IPR017476">
    <property type="entry name" value="UDP-Glc/GDP-Man"/>
</dbReference>
<dbReference type="InterPro" id="IPR008927">
    <property type="entry name" value="6-PGluconate_DH-like_C_sf"/>
</dbReference>
<feature type="binding site" description="in chain A" evidence="7">
    <location>
        <position position="85"/>
    </location>
    <ligand>
        <name>NAD(+)</name>
        <dbReference type="ChEBI" id="CHEBI:57540"/>
        <note>ligand shared between homodimeric partners</note>
    </ligand>
</feature>
<feature type="binding site" description="in chain A" evidence="7">
    <location>
        <position position="13"/>
    </location>
    <ligand>
        <name>NAD(+)</name>
        <dbReference type="ChEBI" id="CHEBI:57540"/>
        <note>ligand shared between homodimeric partners</note>
    </ligand>
</feature>
<dbReference type="Pfam" id="PF00984">
    <property type="entry name" value="UDPG_MGDP_dh"/>
    <property type="match status" value="1"/>
</dbReference>
<evidence type="ECO:0000256" key="6">
    <source>
        <dbReference type="ARBA" id="ARBA00023239"/>
    </source>
</evidence>
<comment type="pathway">
    <text evidence="7">Bacterial outer membrane biogenesis; enterobacterial common antigen biosynthesis.</text>
</comment>
<dbReference type="Proteomes" id="UP000255099">
    <property type="component" value="Unassembled WGS sequence"/>
</dbReference>
<comment type="catalytic activity">
    <reaction evidence="1 8">
        <text>dTDP-alpha-D-glucose = dTDP-4-dehydro-6-deoxy-alpha-D-glucose + H2O</text>
        <dbReference type="Rhea" id="RHEA:17221"/>
        <dbReference type="ChEBI" id="CHEBI:15377"/>
        <dbReference type="ChEBI" id="CHEBI:57477"/>
        <dbReference type="ChEBI" id="CHEBI:57649"/>
        <dbReference type="EC" id="4.2.1.46"/>
    </reaction>
</comment>
<dbReference type="Gene3D" id="1.20.5.100">
    <property type="entry name" value="Cytochrome c1, transmembrane anchor, C-terminal"/>
    <property type="match status" value="1"/>
</dbReference>
<dbReference type="InterPro" id="IPR036291">
    <property type="entry name" value="NAD(P)-bd_dom_sf"/>
</dbReference>
<dbReference type="AlphaFoldDB" id="A0A377W936"/>